<dbReference type="Proteomes" id="UP000189981">
    <property type="component" value="Unassembled WGS sequence"/>
</dbReference>
<dbReference type="PANTHER" id="PTHR41533">
    <property type="entry name" value="L,D-TRANSPEPTIDASE HI_1667-RELATED"/>
    <property type="match status" value="1"/>
</dbReference>
<keyword evidence="11" id="KW-1185">Reference proteome</keyword>
<feature type="active site" description="Nucleophile" evidence="7">
    <location>
        <position position="282"/>
    </location>
</feature>
<evidence type="ECO:0000313" key="10">
    <source>
        <dbReference type="EMBL" id="SKB81551.1"/>
    </source>
</evidence>
<evidence type="ECO:0000256" key="6">
    <source>
        <dbReference type="ARBA" id="ARBA00023316"/>
    </source>
</evidence>
<dbReference type="GO" id="GO:0016740">
    <property type="term" value="F:transferase activity"/>
    <property type="evidence" value="ECO:0007669"/>
    <property type="project" value="UniProtKB-KW"/>
</dbReference>
<comment type="similarity">
    <text evidence="2">Belongs to the YkuD family.</text>
</comment>
<dbReference type="CDD" id="cd16913">
    <property type="entry name" value="YkuD_like"/>
    <property type="match status" value="1"/>
</dbReference>
<keyword evidence="6 7" id="KW-0961">Cell wall biogenesis/degradation</keyword>
<dbReference type="SUPFAM" id="SSF47090">
    <property type="entry name" value="PGBD-like"/>
    <property type="match status" value="1"/>
</dbReference>
<dbReference type="InterPro" id="IPR002477">
    <property type="entry name" value="Peptidoglycan-bd-like"/>
</dbReference>
<protein>
    <submittedName>
        <fullName evidence="10">Putative peptidoglycan binding domain-containing protein</fullName>
    </submittedName>
</protein>
<dbReference type="RefSeq" id="WP_079703397.1">
    <property type="nucleotide sequence ID" value="NZ_FUYR01000003.1"/>
</dbReference>
<dbReference type="Gene3D" id="1.10.101.10">
    <property type="entry name" value="PGBD-like superfamily/PGBD"/>
    <property type="match status" value="1"/>
</dbReference>
<evidence type="ECO:0000259" key="9">
    <source>
        <dbReference type="PROSITE" id="PS52029"/>
    </source>
</evidence>
<organism evidence="10 11">
    <name type="scientific">Daejeonella lutea</name>
    <dbReference type="NCBI Taxonomy" id="572036"/>
    <lineage>
        <taxon>Bacteria</taxon>
        <taxon>Pseudomonadati</taxon>
        <taxon>Bacteroidota</taxon>
        <taxon>Sphingobacteriia</taxon>
        <taxon>Sphingobacteriales</taxon>
        <taxon>Sphingobacteriaceae</taxon>
        <taxon>Daejeonella</taxon>
    </lineage>
</organism>
<evidence type="ECO:0000256" key="4">
    <source>
        <dbReference type="ARBA" id="ARBA00022960"/>
    </source>
</evidence>
<keyword evidence="4 7" id="KW-0133">Cell shape</keyword>
<dbReference type="AlphaFoldDB" id="A0A1T5ECD8"/>
<gene>
    <name evidence="10" type="ORF">SAMN05661099_2880</name>
</gene>
<feature type="signal peptide" evidence="8">
    <location>
        <begin position="1"/>
        <end position="21"/>
    </location>
</feature>
<dbReference type="PROSITE" id="PS52029">
    <property type="entry name" value="LD_TPASE"/>
    <property type="match status" value="1"/>
</dbReference>
<dbReference type="EMBL" id="FUYR01000003">
    <property type="protein sequence ID" value="SKB81551.1"/>
    <property type="molecule type" value="Genomic_DNA"/>
</dbReference>
<feature type="domain" description="L,D-TPase catalytic" evidence="9">
    <location>
        <begin position="148"/>
        <end position="310"/>
    </location>
</feature>
<evidence type="ECO:0000256" key="5">
    <source>
        <dbReference type="ARBA" id="ARBA00022984"/>
    </source>
</evidence>
<keyword evidence="5 7" id="KW-0573">Peptidoglycan synthesis</keyword>
<dbReference type="GO" id="GO:0008360">
    <property type="term" value="P:regulation of cell shape"/>
    <property type="evidence" value="ECO:0007669"/>
    <property type="project" value="UniProtKB-UniRule"/>
</dbReference>
<dbReference type="InterPro" id="IPR052905">
    <property type="entry name" value="LD-transpeptidase_YkuD-like"/>
</dbReference>
<evidence type="ECO:0000256" key="8">
    <source>
        <dbReference type="SAM" id="SignalP"/>
    </source>
</evidence>
<comment type="pathway">
    <text evidence="1 7">Cell wall biogenesis; peptidoglycan biosynthesis.</text>
</comment>
<evidence type="ECO:0000313" key="11">
    <source>
        <dbReference type="Proteomes" id="UP000189981"/>
    </source>
</evidence>
<dbReference type="SUPFAM" id="SSF141523">
    <property type="entry name" value="L,D-transpeptidase catalytic domain-like"/>
    <property type="match status" value="1"/>
</dbReference>
<dbReference type="InterPro" id="IPR036366">
    <property type="entry name" value="PGBDSf"/>
</dbReference>
<dbReference type="GO" id="GO:0071555">
    <property type="term" value="P:cell wall organization"/>
    <property type="evidence" value="ECO:0007669"/>
    <property type="project" value="UniProtKB-UniRule"/>
</dbReference>
<dbReference type="Pfam" id="PF03734">
    <property type="entry name" value="YkuD"/>
    <property type="match status" value="1"/>
</dbReference>
<feature type="chain" id="PRO_5013182586" evidence="8">
    <location>
        <begin position="22"/>
        <end position="358"/>
    </location>
</feature>
<reference evidence="11" key="1">
    <citation type="submission" date="2017-02" db="EMBL/GenBank/DDBJ databases">
        <authorList>
            <person name="Varghese N."/>
            <person name="Submissions S."/>
        </authorList>
    </citation>
    <scope>NUCLEOTIDE SEQUENCE [LARGE SCALE GENOMIC DNA]</scope>
    <source>
        <strain evidence="11">DSM 22385</strain>
    </source>
</reference>
<feature type="active site" description="Proton donor/acceptor" evidence="7">
    <location>
        <position position="263"/>
    </location>
</feature>
<dbReference type="STRING" id="572036.SAMN05661099_2880"/>
<dbReference type="UniPathway" id="UPA00219"/>
<dbReference type="GO" id="GO:0009252">
    <property type="term" value="P:peptidoglycan biosynthetic process"/>
    <property type="evidence" value="ECO:0007669"/>
    <property type="project" value="UniProtKB-UniPathway"/>
</dbReference>
<name>A0A1T5ECD8_9SPHI</name>
<proteinExistence type="inferred from homology"/>
<sequence>MKNRFIAFIFCLVLTSAHSYAQDLGGKQYQLLEKALSQYQALSTKGEWSTITSPKPVLKLKDTSAVLVVIKERLRLLGDLRRVRDGNVFSPALEDAVKQFQLRHGLEDDGAIGPAFMKALNMPLEKRIEQLSTNMSRIKEDTTKSTGTRIIANIPEFKLYVMEDNREVLSMDIVVGKTSNPTVVFSDTLETIVFSPYWNVPASIVRNEILPAINRNGSYLADNNMEIVGKADGLPKIRQKPGPDNALGDVKFLFPNKYDIYFHDTPSKSLFEKKKRAFSHGCIRLSQPYELAQYLLKDQPQWTGTEILEAMSAGSEKWVKLTTKIPVDIIYYTAWVDAGGTLNFRDDIYGHDREQAGL</sequence>
<dbReference type="InterPro" id="IPR005490">
    <property type="entry name" value="LD_TPept_cat_dom"/>
</dbReference>
<dbReference type="PANTHER" id="PTHR41533:SF2">
    <property type="entry name" value="BLR7131 PROTEIN"/>
    <property type="match status" value="1"/>
</dbReference>
<evidence type="ECO:0000256" key="2">
    <source>
        <dbReference type="ARBA" id="ARBA00005992"/>
    </source>
</evidence>
<keyword evidence="8" id="KW-0732">Signal</keyword>
<dbReference type="Gene3D" id="2.40.440.10">
    <property type="entry name" value="L,D-transpeptidase catalytic domain-like"/>
    <property type="match status" value="1"/>
</dbReference>
<evidence type="ECO:0000256" key="7">
    <source>
        <dbReference type="PROSITE-ProRule" id="PRU01373"/>
    </source>
</evidence>
<dbReference type="GO" id="GO:0004180">
    <property type="term" value="F:carboxypeptidase activity"/>
    <property type="evidence" value="ECO:0007669"/>
    <property type="project" value="UniProtKB-ARBA"/>
</dbReference>
<dbReference type="OrthoDB" id="9778545at2"/>
<accession>A0A1T5ECD8</accession>
<dbReference type="InterPro" id="IPR036365">
    <property type="entry name" value="PGBD-like_sf"/>
</dbReference>
<keyword evidence="3" id="KW-0808">Transferase</keyword>
<evidence type="ECO:0000256" key="1">
    <source>
        <dbReference type="ARBA" id="ARBA00004752"/>
    </source>
</evidence>
<dbReference type="InterPro" id="IPR038063">
    <property type="entry name" value="Transpep_catalytic_dom"/>
</dbReference>
<dbReference type="Pfam" id="PF01471">
    <property type="entry name" value="PG_binding_1"/>
    <property type="match status" value="1"/>
</dbReference>
<evidence type="ECO:0000256" key="3">
    <source>
        <dbReference type="ARBA" id="ARBA00022679"/>
    </source>
</evidence>